<evidence type="ECO:0000313" key="6">
    <source>
        <dbReference type="Proteomes" id="UP000030765"/>
    </source>
</evidence>
<organism evidence="4">
    <name type="scientific">Anopheles sinensis</name>
    <name type="common">Mosquito</name>
    <dbReference type="NCBI Taxonomy" id="74873"/>
    <lineage>
        <taxon>Eukaryota</taxon>
        <taxon>Metazoa</taxon>
        <taxon>Ecdysozoa</taxon>
        <taxon>Arthropoda</taxon>
        <taxon>Hexapoda</taxon>
        <taxon>Insecta</taxon>
        <taxon>Pterygota</taxon>
        <taxon>Neoptera</taxon>
        <taxon>Endopterygota</taxon>
        <taxon>Diptera</taxon>
        <taxon>Nematocera</taxon>
        <taxon>Culicoidea</taxon>
        <taxon>Culicidae</taxon>
        <taxon>Anophelinae</taxon>
        <taxon>Anopheles</taxon>
    </lineage>
</organism>
<accession>A0A084WRW9</accession>
<dbReference type="InterPro" id="IPR035940">
    <property type="entry name" value="CAP_sf"/>
</dbReference>
<dbReference type="AlphaFoldDB" id="A0A084WRW9"/>
<gene>
    <name evidence="4" type="ORF">ZHAS_00021309</name>
</gene>
<feature type="domain" description="SCP" evidence="3">
    <location>
        <begin position="10"/>
        <end position="157"/>
    </location>
</feature>
<dbReference type="VEuPathDB" id="VectorBase:ASIC021309"/>
<dbReference type="InterPro" id="IPR014044">
    <property type="entry name" value="CAP_dom"/>
</dbReference>
<proteinExistence type="predicted"/>
<dbReference type="OrthoDB" id="414826at2759"/>
<dbReference type="GO" id="GO:0005576">
    <property type="term" value="C:extracellular region"/>
    <property type="evidence" value="ECO:0007669"/>
    <property type="project" value="UniProtKB-SubCell"/>
</dbReference>
<reference evidence="4 6" key="1">
    <citation type="journal article" date="2014" name="BMC Genomics">
        <title>Genome sequence of Anopheles sinensis provides insight into genetics basis of mosquito competence for malaria parasites.</title>
        <authorList>
            <person name="Zhou D."/>
            <person name="Zhang D."/>
            <person name="Ding G."/>
            <person name="Shi L."/>
            <person name="Hou Q."/>
            <person name="Ye Y."/>
            <person name="Xu Y."/>
            <person name="Zhou H."/>
            <person name="Xiong C."/>
            <person name="Li S."/>
            <person name="Yu J."/>
            <person name="Hong S."/>
            <person name="Yu X."/>
            <person name="Zou P."/>
            <person name="Chen C."/>
            <person name="Chang X."/>
            <person name="Wang W."/>
            <person name="Lv Y."/>
            <person name="Sun Y."/>
            <person name="Ma L."/>
            <person name="Shen B."/>
            <person name="Zhu C."/>
        </authorList>
    </citation>
    <scope>NUCLEOTIDE SEQUENCE [LARGE SCALE GENOMIC DNA]</scope>
</reference>
<evidence type="ECO:0000313" key="4">
    <source>
        <dbReference type="EMBL" id="KFB52963.1"/>
    </source>
</evidence>
<dbReference type="OMA" id="CININYR"/>
<evidence type="ECO:0000256" key="1">
    <source>
        <dbReference type="ARBA" id="ARBA00004613"/>
    </source>
</evidence>
<dbReference type="SUPFAM" id="SSF55797">
    <property type="entry name" value="PR-1-like"/>
    <property type="match status" value="1"/>
</dbReference>
<evidence type="ECO:0000259" key="3">
    <source>
        <dbReference type="SMART" id="SM00198"/>
    </source>
</evidence>
<dbReference type="EMBL" id="KE525409">
    <property type="protein sequence ID" value="KFB52963.1"/>
    <property type="molecule type" value="Genomic_DNA"/>
</dbReference>
<dbReference type="CDD" id="cd05380">
    <property type="entry name" value="CAP_euk"/>
    <property type="match status" value="1"/>
</dbReference>
<name>A0A084WRW9_ANOSI</name>
<comment type="subcellular location">
    <subcellularLocation>
        <location evidence="1">Secreted</location>
    </subcellularLocation>
</comment>
<dbReference type="Gene3D" id="3.40.33.10">
    <property type="entry name" value="CAP"/>
    <property type="match status" value="1"/>
</dbReference>
<evidence type="ECO:0000256" key="2">
    <source>
        <dbReference type="ARBA" id="ARBA00022525"/>
    </source>
</evidence>
<dbReference type="EnsemblMetazoa" id="ASIC021309-RA">
    <property type="protein sequence ID" value="ASIC021309-PA"/>
    <property type="gene ID" value="ASIC021309"/>
</dbReference>
<sequence length="188" mass="20126">MAKIYSLGQAEIDLILSTLNTLRDDVSSGSFATIGFSYAARMVALIWDDELAAQAGNKARTCEYSFDACRNTAKYPSVGQVVAMYTPTDPSDKAGSLTNFLKNRPLKGDVQTAALDDWGNVLSDKAVAIGCAVEQFTESGSIRHLIVCNISAATTVGQRIYRKGTGGDLCTTGFDSEYNTLCSPNEPI</sequence>
<keyword evidence="2" id="KW-0964">Secreted</keyword>
<dbReference type="VEuPathDB" id="VectorBase:ASIS022472"/>
<dbReference type="SMART" id="SM00198">
    <property type="entry name" value="SCP"/>
    <property type="match status" value="1"/>
</dbReference>
<reference evidence="5" key="2">
    <citation type="submission" date="2020-05" db="UniProtKB">
        <authorList>
            <consortium name="EnsemblMetazoa"/>
        </authorList>
    </citation>
    <scope>IDENTIFICATION</scope>
</reference>
<keyword evidence="6" id="KW-1185">Reference proteome</keyword>
<dbReference type="Pfam" id="PF00188">
    <property type="entry name" value="CAP"/>
    <property type="match status" value="1"/>
</dbReference>
<evidence type="ECO:0000313" key="5">
    <source>
        <dbReference type="EnsemblMetazoa" id="ASIC021309-PA"/>
    </source>
</evidence>
<dbReference type="EMBL" id="ATLV01026261">
    <property type="status" value="NOT_ANNOTATED_CDS"/>
    <property type="molecule type" value="Genomic_DNA"/>
</dbReference>
<protein>
    <submittedName>
        <fullName evidence="5">SCP domain-containing protein</fullName>
    </submittedName>
</protein>
<dbReference type="Proteomes" id="UP000030765">
    <property type="component" value="Unassembled WGS sequence"/>
</dbReference>